<dbReference type="Proteomes" id="UP000251561">
    <property type="component" value="Chromosome"/>
</dbReference>
<name>A0A344LTU0_9FLAO</name>
<accession>A0A344LTU0</accession>
<dbReference type="AlphaFoldDB" id="A0A344LTU0"/>
<protein>
    <submittedName>
        <fullName evidence="2">Uncharacterized protein</fullName>
    </submittedName>
</protein>
<proteinExistence type="predicted"/>
<sequence length="155" mass="17696">MNPELQSQFEEFDKPPVIRRKLLPWWIKTFCWIFMLLAVAAVGSLITNLFVPNVNLSLYGFSTDTAYSGTGLFIISIMLLKGFAAYSLWFEKPNAINIAKIDAVVGIAICIASMFILPFTMGDGHFSLRLEILLLIPYYMKVNKIEYEWDNLETI</sequence>
<keyword evidence="3" id="KW-1185">Reference proteome</keyword>
<dbReference type="EMBL" id="CP030261">
    <property type="protein sequence ID" value="AXB57332.1"/>
    <property type="molecule type" value="Genomic_DNA"/>
</dbReference>
<organism evidence="2 3">
    <name type="scientific">Flavobacterium fluviale</name>
    <dbReference type="NCBI Taxonomy" id="2249356"/>
    <lineage>
        <taxon>Bacteria</taxon>
        <taxon>Pseudomonadati</taxon>
        <taxon>Bacteroidota</taxon>
        <taxon>Flavobacteriia</taxon>
        <taxon>Flavobacteriales</taxon>
        <taxon>Flavobacteriaceae</taxon>
        <taxon>Flavobacterium</taxon>
    </lineage>
</organism>
<dbReference type="KEGG" id="ffl:HYN86_12300"/>
<feature type="transmembrane region" description="Helical" evidence="1">
    <location>
        <begin position="71"/>
        <end position="89"/>
    </location>
</feature>
<feature type="transmembrane region" description="Helical" evidence="1">
    <location>
        <begin position="29"/>
        <end position="51"/>
    </location>
</feature>
<dbReference type="OrthoDB" id="7060697at2"/>
<evidence type="ECO:0000256" key="1">
    <source>
        <dbReference type="SAM" id="Phobius"/>
    </source>
</evidence>
<dbReference type="RefSeq" id="WP_113678294.1">
    <property type="nucleotide sequence ID" value="NZ_CP030261.1"/>
</dbReference>
<evidence type="ECO:0000313" key="2">
    <source>
        <dbReference type="EMBL" id="AXB57332.1"/>
    </source>
</evidence>
<keyword evidence="1" id="KW-0812">Transmembrane</keyword>
<feature type="transmembrane region" description="Helical" evidence="1">
    <location>
        <begin position="101"/>
        <end position="121"/>
    </location>
</feature>
<keyword evidence="1" id="KW-1133">Transmembrane helix</keyword>
<keyword evidence="1" id="KW-0472">Membrane</keyword>
<reference evidence="2 3" key="1">
    <citation type="submission" date="2018-06" db="EMBL/GenBank/DDBJ databases">
        <title>Genome sequencing of Flavobacterium.</title>
        <authorList>
            <person name="Baek M.-G."/>
            <person name="Yi H."/>
        </authorList>
    </citation>
    <scope>NUCLEOTIDE SEQUENCE [LARGE SCALE GENOMIC DNA]</scope>
    <source>
        <strain evidence="2 3">HYN0086</strain>
    </source>
</reference>
<gene>
    <name evidence="2" type="ORF">HYN86_12300</name>
</gene>
<evidence type="ECO:0000313" key="3">
    <source>
        <dbReference type="Proteomes" id="UP000251561"/>
    </source>
</evidence>